<keyword evidence="2" id="KW-1185">Reference proteome</keyword>
<dbReference type="Proteomes" id="UP000265140">
    <property type="component" value="Chromosome 24"/>
</dbReference>
<reference evidence="1" key="3">
    <citation type="submission" date="2025-09" db="UniProtKB">
        <authorList>
            <consortium name="Ensembl"/>
        </authorList>
    </citation>
    <scope>IDENTIFICATION</scope>
</reference>
<evidence type="ECO:0000313" key="1">
    <source>
        <dbReference type="Ensembl" id="ENSELUP00000093615.1"/>
    </source>
</evidence>
<evidence type="ECO:0008006" key="3">
    <source>
        <dbReference type="Google" id="ProtNLM"/>
    </source>
</evidence>
<name>A0AAY5KZ77_ESOLU</name>
<organism evidence="1 2">
    <name type="scientific">Esox lucius</name>
    <name type="common">Northern pike</name>
    <dbReference type="NCBI Taxonomy" id="8010"/>
    <lineage>
        <taxon>Eukaryota</taxon>
        <taxon>Metazoa</taxon>
        <taxon>Chordata</taxon>
        <taxon>Craniata</taxon>
        <taxon>Vertebrata</taxon>
        <taxon>Euteleostomi</taxon>
        <taxon>Actinopterygii</taxon>
        <taxon>Neopterygii</taxon>
        <taxon>Teleostei</taxon>
        <taxon>Protacanthopterygii</taxon>
        <taxon>Esociformes</taxon>
        <taxon>Esocidae</taxon>
        <taxon>Esox</taxon>
    </lineage>
</organism>
<protein>
    <recommendedName>
        <fullName evidence="3">RING-type domain-containing protein</fullName>
    </recommendedName>
</protein>
<proteinExistence type="predicted"/>
<accession>A0AAY5KZ77</accession>
<dbReference type="GeneTree" id="ENSGT00510000050415"/>
<dbReference type="SUPFAM" id="SSF57850">
    <property type="entry name" value="RING/U-box"/>
    <property type="match status" value="2"/>
</dbReference>
<dbReference type="AlphaFoldDB" id="A0AAY5KZ77"/>
<evidence type="ECO:0000313" key="2">
    <source>
        <dbReference type="Proteomes" id="UP000265140"/>
    </source>
</evidence>
<dbReference type="Gene3D" id="1.20.120.1750">
    <property type="match status" value="1"/>
</dbReference>
<dbReference type="Ensembl" id="ENSELUT00000110233.1">
    <property type="protein sequence ID" value="ENSELUP00000093615.1"/>
    <property type="gene ID" value="ENSELUG00000045160.1"/>
</dbReference>
<sequence length="258" mass="29679">MTTRQLEQEKCYDPRDTTLKFVNRKDEITGDDYVSLRAEMSCGHAATPESVTGWCYELLRRKQYRFTCPADKNGKMCGAEWTFQEVCKMARLTNKEMQEFEHIMLDLHLAQQEIKQCPGCRSHLKRSNAYNLSVRCTKCSVITGQAFEFCWQCMNQWKGPQPRADRCDNHNCTNETLELLKNCPVTSLFGHHYCPSIRACPNCGTVVWHKKTGCKFLPCPTCRIQFCFVCLKLKIQCALTFSCSVAPRQASIPTRSIK</sequence>
<reference evidence="1 2" key="1">
    <citation type="submission" date="2020-02" db="EMBL/GenBank/DDBJ databases">
        <title>Esox lucius (northern pike) genome, fEsoLuc1, primary haplotype.</title>
        <authorList>
            <person name="Myers G."/>
            <person name="Karagic N."/>
            <person name="Meyer A."/>
            <person name="Pippel M."/>
            <person name="Reichard M."/>
            <person name="Winkler S."/>
            <person name="Tracey A."/>
            <person name="Sims Y."/>
            <person name="Howe K."/>
            <person name="Rhie A."/>
            <person name="Formenti G."/>
            <person name="Durbin R."/>
            <person name="Fedrigo O."/>
            <person name="Jarvis E.D."/>
        </authorList>
    </citation>
    <scope>NUCLEOTIDE SEQUENCE [LARGE SCALE GENOMIC DNA]</scope>
</reference>
<reference evidence="1" key="2">
    <citation type="submission" date="2025-08" db="UniProtKB">
        <authorList>
            <consortium name="Ensembl"/>
        </authorList>
    </citation>
    <scope>IDENTIFICATION</scope>
</reference>